<proteinExistence type="inferred from homology"/>
<feature type="binding site" evidence="4">
    <location>
        <position position="248"/>
    </location>
    <ligand>
        <name>pyridoxal 5'-phosphate</name>
        <dbReference type="ChEBI" id="CHEBI:597326"/>
    </ligand>
</feature>
<keyword evidence="2 4" id="KW-0378">Hydrolase</keyword>
<dbReference type="PANTHER" id="PTHR14084">
    <property type="entry name" value="KYNURENINASE"/>
    <property type="match status" value="1"/>
</dbReference>
<dbReference type="OrthoDB" id="9812626at2"/>
<dbReference type="GO" id="GO:0097053">
    <property type="term" value="P:L-kynurenine catabolic process"/>
    <property type="evidence" value="ECO:0007669"/>
    <property type="project" value="UniProtKB-UniRule"/>
</dbReference>
<comment type="catalytic activity">
    <reaction evidence="6">
        <text>3-hydroxy-L-kynurenine + H2O = 3-hydroxyanthranilate + L-alanine + H(+)</text>
        <dbReference type="Rhea" id="RHEA:25143"/>
        <dbReference type="ChEBI" id="CHEBI:15377"/>
        <dbReference type="ChEBI" id="CHEBI:15378"/>
        <dbReference type="ChEBI" id="CHEBI:36559"/>
        <dbReference type="ChEBI" id="CHEBI:57972"/>
        <dbReference type="ChEBI" id="CHEBI:58125"/>
        <dbReference type="EC" id="3.7.1.3"/>
    </reaction>
</comment>
<protein>
    <recommendedName>
        <fullName evidence="4 5">Kynureninase</fullName>
        <ecNumber evidence="4 5">3.7.1.3</ecNumber>
    </recommendedName>
    <alternativeName>
        <fullName evidence="4">L-kynurenine hydrolase</fullName>
    </alternativeName>
</protein>
<organism evidence="7 8">
    <name type="scientific">Flavisphingopyxis soli</name>
    <dbReference type="NCBI Taxonomy" id="2601267"/>
    <lineage>
        <taxon>Bacteria</taxon>
        <taxon>Pseudomonadati</taxon>
        <taxon>Pseudomonadota</taxon>
        <taxon>Alphaproteobacteria</taxon>
        <taxon>Sphingomonadales</taxon>
        <taxon>Sphingopyxidaceae</taxon>
        <taxon>Flavisphingopyxis</taxon>
    </lineage>
</organism>
<dbReference type="GO" id="GO:0030170">
    <property type="term" value="F:pyridoxal phosphate binding"/>
    <property type="evidence" value="ECO:0007669"/>
    <property type="project" value="UniProtKB-UniRule"/>
</dbReference>
<evidence type="ECO:0000256" key="6">
    <source>
        <dbReference type="PIRNR" id="PIRNR038800"/>
    </source>
</evidence>
<accession>A0A5C6U6B3</accession>
<comment type="pathway">
    <text evidence="4 6">Amino-acid degradation; L-kynurenine degradation; L-alanine and anthranilate from L-kynurenine: step 1/1.</text>
</comment>
<dbReference type="Pfam" id="PF22580">
    <property type="entry name" value="KYNU_C"/>
    <property type="match status" value="1"/>
</dbReference>
<feature type="binding site" evidence="4">
    <location>
        <position position="196"/>
    </location>
    <ligand>
        <name>pyridoxal 5'-phosphate</name>
        <dbReference type="ChEBI" id="CHEBI:597326"/>
    </ligand>
</feature>
<dbReference type="AlphaFoldDB" id="A0A5C6U6B3"/>
<dbReference type="InterPro" id="IPR010111">
    <property type="entry name" value="Kynureninase"/>
</dbReference>
<dbReference type="GO" id="GO:0019441">
    <property type="term" value="P:L-tryptophan catabolic process to kynurenine"/>
    <property type="evidence" value="ECO:0007669"/>
    <property type="project" value="TreeGrafter"/>
</dbReference>
<comment type="subunit">
    <text evidence="4 6">Homodimer.</text>
</comment>
<feature type="modified residue" description="N6-(pyridoxal phosphate)lysine" evidence="4">
    <location>
        <position position="219"/>
    </location>
</feature>
<dbReference type="GO" id="GO:0009435">
    <property type="term" value="P:NAD+ biosynthetic process"/>
    <property type="evidence" value="ECO:0007669"/>
    <property type="project" value="UniProtKB-UniRule"/>
</dbReference>
<comment type="catalytic activity">
    <reaction evidence="4 6">
        <text>L-kynurenine + H2O = anthranilate + L-alanine + H(+)</text>
        <dbReference type="Rhea" id="RHEA:16813"/>
        <dbReference type="ChEBI" id="CHEBI:15377"/>
        <dbReference type="ChEBI" id="CHEBI:15378"/>
        <dbReference type="ChEBI" id="CHEBI:16567"/>
        <dbReference type="ChEBI" id="CHEBI:57959"/>
        <dbReference type="ChEBI" id="CHEBI:57972"/>
        <dbReference type="EC" id="3.7.1.3"/>
    </reaction>
</comment>
<dbReference type="GO" id="GO:0005737">
    <property type="term" value="C:cytoplasm"/>
    <property type="evidence" value="ECO:0007669"/>
    <property type="project" value="UniProtKB-UniRule"/>
</dbReference>
<sequence>MTLDEARARDAADPLRHHRDGFALPAGTIYLDGNSLGALPRAAVAVMHDAVTRQWGERLIRSWNEADWIGAPQRIGDKIARVVGAKDGEVIVADSTSINIFKLLTALTAQRPEATHILSESGNFPTDVHIAAGAARAAGIDLRLVTRADIAGAIADDTAALLLTHVHYKSGARYDMAALTTAARATSVPVIWDLSHSAGAVPLDLAAAGAEYAVGCGYKYLNGGPGAPAFVYVARERQAALRPALQGWMGDARPFAFEDAYEPAPGMGRMLIGTAPVLSLLALECGVDAMLAADRDALWAKSQELFDMLTGLMAERCPDFTLVTPTDAERRGSHASFAHADAWPINRALIDAQVIGDFRAPDVLRLGLTPLYTSFEDVWRAVDVLADIMANETWRKPEYAVRSAVT</sequence>
<comment type="caution">
    <text evidence="7">The sequence shown here is derived from an EMBL/GenBank/DDBJ whole genome shotgun (WGS) entry which is preliminary data.</text>
</comment>
<comment type="function">
    <text evidence="4 6">Catalyzes the cleavage of L-kynurenine (L-Kyn) and L-3-hydroxykynurenine (L-3OHKyn) into anthranilic acid (AA) and 3-hydroxyanthranilic acid (3-OHAA), respectively.</text>
</comment>
<feature type="binding site" evidence="4">
    <location>
        <position position="164"/>
    </location>
    <ligand>
        <name>pyridoxal 5'-phosphate</name>
        <dbReference type="ChEBI" id="CHEBI:597326"/>
    </ligand>
</feature>
<dbReference type="PIRSF" id="PIRSF038800">
    <property type="entry name" value="KYNU"/>
    <property type="match status" value="1"/>
</dbReference>
<dbReference type="InterPro" id="IPR015424">
    <property type="entry name" value="PyrdxlP-dep_Trfase"/>
</dbReference>
<dbReference type="GO" id="GO:0030429">
    <property type="term" value="F:kynureninase activity"/>
    <property type="evidence" value="ECO:0007669"/>
    <property type="project" value="UniProtKB-UniRule"/>
</dbReference>
<feature type="binding site" evidence="4">
    <location>
        <position position="96"/>
    </location>
    <ligand>
        <name>pyridoxal 5'-phosphate</name>
        <dbReference type="ChEBI" id="CHEBI:597326"/>
    </ligand>
</feature>
<dbReference type="UniPathway" id="UPA00253">
    <property type="reaction ID" value="UER00329"/>
</dbReference>
<dbReference type="EC" id="3.7.1.3" evidence="4 5"/>
<feature type="binding site" evidence="4">
    <location>
        <position position="218"/>
    </location>
    <ligand>
        <name>pyridoxal 5'-phosphate</name>
        <dbReference type="ChEBI" id="CHEBI:597326"/>
    </ligand>
</feature>
<reference evidence="7 8" key="1">
    <citation type="submission" date="2019-08" db="EMBL/GenBank/DDBJ databases">
        <title>Sphingorhabdus soil sp. nov., isolated from arctic soil.</title>
        <authorList>
            <person name="Liu Y."/>
        </authorList>
    </citation>
    <scope>NUCLEOTIDE SEQUENCE [LARGE SCALE GENOMIC DNA]</scope>
    <source>
        <strain evidence="7 8">D-2Q-5-6</strain>
    </source>
</reference>
<comment type="cofactor">
    <cofactor evidence="4 6">
        <name>pyridoxal 5'-phosphate</name>
        <dbReference type="ChEBI" id="CHEBI:597326"/>
    </cofactor>
</comment>
<dbReference type="HAMAP" id="MF_01970">
    <property type="entry name" value="Kynureninase"/>
    <property type="match status" value="1"/>
</dbReference>
<dbReference type="Proteomes" id="UP000321129">
    <property type="component" value="Unassembled WGS sequence"/>
</dbReference>
<keyword evidence="3 4" id="KW-0663">Pyridoxal phosphate</keyword>
<dbReference type="SUPFAM" id="SSF53383">
    <property type="entry name" value="PLP-dependent transferases"/>
    <property type="match status" value="1"/>
</dbReference>
<name>A0A5C6U6B3_9SPHN</name>
<feature type="binding site" evidence="4">
    <location>
        <position position="97"/>
    </location>
    <ligand>
        <name>pyridoxal 5'-phosphate</name>
        <dbReference type="ChEBI" id="CHEBI:597326"/>
    </ligand>
</feature>
<feature type="binding site" evidence="4">
    <location>
        <position position="274"/>
    </location>
    <ligand>
        <name>pyridoxal 5'-phosphate</name>
        <dbReference type="ChEBI" id="CHEBI:597326"/>
    </ligand>
</feature>
<evidence type="ECO:0000256" key="2">
    <source>
        <dbReference type="ARBA" id="ARBA00022801"/>
    </source>
</evidence>
<keyword evidence="8" id="KW-1185">Reference proteome</keyword>
<dbReference type="UniPathway" id="UPA00334">
    <property type="reaction ID" value="UER00455"/>
</dbReference>
<comment type="similarity">
    <text evidence="4 6">Belongs to the kynureninase family.</text>
</comment>
<dbReference type="PANTHER" id="PTHR14084:SF0">
    <property type="entry name" value="KYNURENINASE"/>
    <property type="match status" value="1"/>
</dbReference>
<keyword evidence="1 4" id="KW-0662">Pyridine nucleotide biosynthesis</keyword>
<comment type="pathway">
    <text evidence="4 6">Cofactor biosynthesis; NAD(+) biosynthesis; quinolinate from L-kynurenine: step 2/3.</text>
</comment>
<dbReference type="NCBIfam" id="TIGR01814">
    <property type="entry name" value="kynureninase"/>
    <property type="match status" value="1"/>
</dbReference>
<dbReference type="GO" id="GO:0043420">
    <property type="term" value="P:anthranilate metabolic process"/>
    <property type="evidence" value="ECO:0007669"/>
    <property type="project" value="TreeGrafter"/>
</dbReference>
<evidence type="ECO:0000256" key="5">
    <source>
        <dbReference type="NCBIfam" id="TIGR01814"/>
    </source>
</evidence>
<evidence type="ECO:0000256" key="1">
    <source>
        <dbReference type="ARBA" id="ARBA00022642"/>
    </source>
</evidence>
<gene>
    <name evidence="4 7" type="primary">kynU</name>
    <name evidence="7" type="ORF">FSZ31_11220</name>
</gene>
<feature type="binding site" evidence="4">
    <location>
        <begin position="124"/>
        <end position="127"/>
    </location>
    <ligand>
        <name>pyridoxal 5'-phosphate</name>
        <dbReference type="ChEBI" id="CHEBI:597326"/>
    </ligand>
</feature>
<dbReference type="InterPro" id="IPR015422">
    <property type="entry name" value="PyrdxlP-dep_Trfase_small"/>
</dbReference>
<dbReference type="InterPro" id="IPR015421">
    <property type="entry name" value="PyrdxlP-dep_Trfase_major"/>
</dbReference>
<evidence type="ECO:0000313" key="8">
    <source>
        <dbReference type="Proteomes" id="UP000321129"/>
    </source>
</evidence>
<dbReference type="GO" id="GO:0019805">
    <property type="term" value="P:quinolinate biosynthetic process"/>
    <property type="evidence" value="ECO:0007669"/>
    <property type="project" value="UniProtKB-UniRule"/>
</dbReference>
<evidence type="ECO:0000313" key="7">
    <source>
        <dbReference type="EMBL" id="TXC68407.1"/>
    </source>
</evidence>
<dbReference type="EMBL" id="VOPY01000003">
    <property type="protein sequence ID" value="TXC68407.1"/>
    <property type="molecule type" value="Genomic_DNA"/>
</dbReference>
<dbReference type="Gene3D" id="3.40.640.10">
    <property type="entry name" value="Type I PLP-dependent aspartate aminotransferase-like (Major domain)"/>
    <property type="match status" value="1"/>
</dbReference>
<evidence type="ECO:0000256" key="3">
    <source>
        <dbReference type="ARBA" id="ARBA00022898"/>
    </source>
</evidence>
<dbReference type="Gene3D" id="3.90.1150.10">
    <property type="entry name" value="Aspartate Aminotransferase, domain 1"/>
    <property type="match status" value="1"/>
</dbReference>
<evidence type="ECO:0000256" key="4">
    <source>
        <dbReference type="HAMAP-Rule" id="MF_01970"/>
    </source>
</evidence>
<feature type="binding site" evidence="4">
    <location>
        <position position="193"/>
    </location>
    <ligand>
        <name>pyridoxal 5'-phosphate</name>
        <dbReference type="ChEBI" id="CHEBI:597326"/>
    </ligand>
</feature>